<evidence type="ECO:0000256" key="1">
    <source>
        <dbReference type="SAM" id="MobiDB-lite"/>
    </source>
</evidence>
<name>A0AA39JWF1_9AGAR</name>
<evidence type="ECO:0000313" key="3">
    <source>
        <dbReference type="Proteomes" id="UP001175226"/>
    </source>
</evidence>
<evidence type="ECO:0000313" key="2">
    <source>
        <dbReference type="EMBL" id="KAK0449862.1"/>
    </source>
</evidence>
<dbReference type="AlphaFoldDB" id="A0AA39JWF1"/>
<keyword evidence="3" id="KW-1185">Reference proteome</keyword>
<sequence length="228" mass="25143">MYLSDSYQQSRYEPYPHSSESTALSSPQGWRVQDSGAVGYYPPTSYDAPNDFKHSCFSEETMMTARSSGHDVQGTSNASGMVPSYSLPPPESFNEVGSHNTISIDDFTPSNSPLNATAITNATYIEGVHWIAFSTQSSALVPYNYYTNTDTVAAGANTFEHQVSHNQSRSQSVLQNKRGHSCGLGCEDLLQDSEILQHMNQRHRDKKGGKDKRSIPSSVLMCGFHTQR</sequence>
<feature type="compositionally biased region" description="Polar residues" evidence="1">
    <location>
        <begin position="18"/>
        <end position="28"/>
    </location>
</feature>
<proteinExistence type="predicted"/>
<organism evidence="2 3">
    <name type="scientific">Armillaria borealis</name>
    <dbReference type="NCBI Taxonomy" id="47425"/>
    <lineage>
        <taxon>Eukaryota</taxon>
        <taxon>Fungi</taxon>
        <taxon>Dikarya</taxon>
        <taxon>Basidiomycota</taxon>
        <taxon>Agaricomycotina</taxon>
        <taxon>Agaricomycetes</taxon>
        <taxon>Agaricomycetidae</taxon>
        <taxon>Agaricales</taxon>
        <taxon>Marasmiineae</taxon>
        <taxon>Physalacriaceae</taxon>
        <taxon>Armillaria</taxon>
    </lineage>
</organism>
<reference evidence="2" key="1">
    <citation type="submission" date="2023-06" db="EMBL/GenBank/DDBJ databases">
        <authorList>
            <consortium name="Lawrence Berkeley National Laboratory"/>
            <person name="Ahrendt S."/>
            <person name="Sahu N."/>
            <person name="Indic B."/>
            <person name="Wong-Bajracharya J."/>
            <person name="Merenyi Z."/>
            <person name="Ke H.-M."/>
            <person name="Monk M."/>
            <person name="Kocsube S."/>
            <person name="Drula E."/>
            <person name="Lipzen A."/>
            <person name="Balint B."/>
            <person name="Henrissat B."/>
            <person name="Andreopoulos B."/>
            <person name="Martin F.M."/>
            <person name="Harder C.B."/>
            <person name="Rigling D."/>
            <person name="Ford K.L."/>
            <person name="Foster G.D."/>
            <person name="Pangilinan J."/>
            <person name="Papanicolaou A."/>
            <person name="Barry K."/>
            <person name="LaButti K."/>
            <person name="Viragh M."/>
            <person name="Koriabine M."/>
            <person name="Yan M."/>
            <person name="Riley R."/>
            <person name="Champramary S."/>
            <person name="Plett K.L."/>
            <person name="Tsai I.J."/>
            <person name="Slot J."/>
            <person name="Sipos G."/>
            <person name="Plett J."/>
            <person name="Nagy L.G."/>
            <person name="Grigoriev I.V."/>
        </authorList>
    </citation>
    <scope>NUCLEOTIDE SEQUENCE</scope>
    <source>
        <strain evidence="2">FPL87.14</strain>
    </source>
</reference>
<feature type="region of interest" description="Disordered" evidence="1">
    <location>
        <begin position="1"/>
        <end position="30"/>
    </location>
</feature>
<dbReference type="EMBL" id="JAUEPT010000007">
    <property type="protein sequence ID" value="KAK0449862.1"/>
    <property type="molecule type" value="Genomic_DNA"/>
</dbReference>
<accession>A0AA39JWF1</accession>
<comment type="caution">
    <text evidence="2">The sequence shown here is derived from an EMBL/GenBank/DDBJ whole genome shotgun (WGS) entry which is preliminary data.</text>
</comment>
<protein>
    <submittedName>
        <fullName evidence="2">Uncharacterized protein</fullName>
    </submittedName>
</protein>
<feature type="compositionally biased region" description="Polar residues" evidence="1">
    <location>
        <begin position="1"/>
        <end position="11"/>
    </location>
</feature>
<gene>
    <name evidence="2" type="ORF">EV421DRAFT_1732102</name>
</gene>
<dbReference type="Proteomes" id="UP001175226">
    <property type="component" value="Unassembled WGS sequence"/>
</dbReference>